<evidence type="ECO:0000256" key="3">
    <source>
        <dbReference type="ARBA" id="ARBA00022729"/>
    </source>
</evidence>
<feature type="domain" description="EGF-like" evidence="7">
    <location>
        <begin position="1"/>
        <end position="38"/>
    </location>
</feature>
<dbReference type="AlphaFoldDB" id="A0A401TF78"/>
<accession>A0A401TF78</accession>
<organism evidence="8 9">
    <name type="scientific">Chiloscyllium punctatum</name>
    <name type="common">Brownbanded bambooshark</name>
    <name type="synonym">Hemiscyllium punctatum</name>
    <dbReference type="NCBI Taxonomy" id="137246"/>
    <lineage>
        <taxon>Eukaryota</taxon>
        <taxon>Metazoa</taxon>
        <taxon>Chordata</taxon>
        <taxon>Craniata</taxon>
        <taxon>Vertebrata</taxon>
        <taxon>Chondrichthyes</taxon>
        <taxon>Elasmobranchii</taxon>
        <taxon>Galeomorphii</taxon>
        <taxon>Galeoidea</taxon>
        <taxon>Orectolobiformes</taxon>
        <taxon>Hemiscylliidae</taxon>
        <taxon>Chiloscyllium</taxon>
    </lineage>
</organism>
<dbReference type="EMBL" id="BEZZ01057067">
    <property type="protein sequence ID" value="GCC41297.1"/>
    <property type="molecule type" value="Genomic_DNA"/>
</dbReference>
<proteinExistence type="predicted"/>
<reference evidence="8 9" key="1">
    <citation type="journal article" date="2018" name="Nat. Ecol. Evol.">
        <title>Shark genomes provide insights into elasmobranch evolution and the origin of vertebrates.</title>
        <authorList>
            <person name="Hara Y"/>
            <person name="Yamaguchi K"/>
            <person name="Onimaru K"/>
            <person name="Kadota M"/>
            <person name="Koyanagi M"/>
            <person name="Keeley SD"/>
            <person name="Tatsumi K"/>
            <person name="Tanaka K"/>
            <person name="Motone F"/>
            <person name="Kageyama Y"/>
            <person name="Nozu R"/>
            <person name="Adachi N"/>
            <person name="Nishimura O"/>
            <person name="Nakagawa R"/>
            <person name="Tanegashima C"/>
            <person name="Kiyatake I"/>
            <person name="Matsumoto R"/>
            <person name="Murakumo K"/>
            <person name="Nishida K"/>
            <person name="Terakita A"/>
            <person name="Kuratani S"/>
            <person name="Sato K"/>
            <person name="Hyodo S Kuraku.S."/>
        </authorList>
    </citation>
    <scope>NUCLEOTIDE SEQUENCE [LARGE SCALE GENOMIC DNA]</scope>
</reference>
<keyword evidence="9" id="KW-1185">Reference proteome</keyword>
<name>A0A401TF78_CHIPU</name>
<dbReference type="Proteomes" id="UP000287033">
    <property type="component" value="Unassembled WGS sequence"/>
</dbReference>
<dbReference type="OrthoDB" id="6022609at2759"/>
<evidence type="ECO:0000256" key="1">
    <source>
        <dbReference type="ARBA" id="ARBA00004613"/>
    </source>
</evidence>
<dbReference type="GO" id="GO:0005509">
    <property type="term" value="F:calcium ion binding"/>
    <property type="evidence" value="ECO:0007669"/>
    <property type="project" value="InterPro"/>
</dbReference>
<keyword evidence="2" id="KW-0964">Secreted</keyword>
<evidence type="ECO:0000256" key="2">
    <source>
        <dbReference type="ARBA" id="ARBA00022525"/>
    </source>
</evidence>
<dbReference type="PANTHER" id="PTHR47333">
    <property type="entry name" value="VON WILLEBRAND FACTOR C AND EGF DOMAIN-CONTAINING PROTEIN"/>
    <property type="match status" value="1"/>
</dbReference>
<dbReference type="SUPFAM" id="SSF57196">
    <property type="entry name" value="EGF/Laminin"/>
    <property type="match status" value="2"/>
</dbReference>
<dbReference type="InterPro" id="IPR052080">
    <property type="entry name" value="vWF_C/EGF_Fibrillin"/>
</dbReference>
<evidence type="ECO:0000259" key="6">
    <source>
        <dbReference type="SMART" id="SM00179"/>
    </source>
</evidence>
<evidence type="ECO:0000256" key="5">
    <source>
        <dbReference type="ARBA" id="ARBA00023180"/>
    </source>
</evidence>
<evidence type="ECO:0000256" key="4">
    <source>
        <dbReference type="ARBA" id="ARBA00023157"/>
    </source>
</evidence>
<dbReference type="FunFam" id="2.10.25.10:FF:000041">
    <property type="entry name" value="matrilin-2 isoform X1"/>
    <property type="match status" value="1"/>
</dbReference>
<comment type="caution">
    <text evidence="8">The sequence shown here is derived from an EMBL/GenBank/DDBJ whole genome shotgun (WGS) entry which is preliminary data.</text>
</comment>
<dbReference type="FunFam" id="2.10.25.10:FF:000871">
    <property type="entry name" value="Matrilin 3"/>
    <property type="match status" value="1"/>
</dbReference>
<dbReference type="Gene3D" id="2.10.25.10">
    <property type="entry name" value="Laminin"/>
    <property type="match status" value="2"/>
</dbReference>
<keyword evidence="5" id="KW-0325">Glycoprotein</keyword>
<feature type="domain" description="EGF-like" evidence="7">
    <location>
        <begin position="42"/>
        <end position="79"/>
    </location>
</feature>
<evidence type="ECO:0008006" key="10">
    <source>
        <dbReference type="Google" id="ProtNLM"/>
    </source>
</evidence>
<gene>
    <name evidence="8" type="ORF">chiPu_0025348</name>
</gene>
<comment type="subcellular location">
    <subcellularLocation>
        <location evidence="1">Secreted</location>
    </subcellularLocation>
</comment>
<dbReference type="InterPro" id="IPR000742">
    <property type="entry name" value="EGF"/>
</dbReference>
<dbReference type="InterPro" id="IPR001881">
    <property type="entry name" value="EGF-like_Ca-bd_dom"/>
</dbReference>
<keyword evidence="4" id="KW-1015">Disulfide bond</keyword>
<evidence type="ECO:0000313" key="9">
    <source>
        <dbReference type="Proteomes" id="UP000287033"/>
    </source>
</evidence>
<dbReference type="STRING" id="137246.A0A401TF78"/>
<dbReference type="Pfam" id="PF14670">
    <property type="entry name" value="FXa_inhibition"/>
    <property type="match status" value="2"/>
</dbReference>
<feature type="domain" description="EGF-like calcium-binding" evidence="6">
    <location>
        <begin position="6"/>
        <end position="38"/>
    </location>
</feature>
<protein>
    <recommendedName>
        <fullName evidence="10">EGF-like domain-containing protein</fullName>
    </recommendedName>
</protein>
<sequence>MCAAGNHDCEHICVSTATSYYCRCRPGFTLNEDQKTCSREDMCAVGNHDCEHICVSTATSYHCRCRPGFILNEDQKTCS</sequence>
<feature type="domain" description="EGF-like calcium-binding" evidence="6">
    <location>
        <begin position="39"/>
        <end position="79"/>
    </location>
</feature>
<feature type="non-terminal residue" evidence="8">
    <location>
        <position position="79"/>
    </location>
</feature>
<dbReference type="SMART" id="SM00179">
    <property type="entry name" value="EGF_CA"/>
    <property type="match status" value="2"/>
</dbReference>
<evidence type="ECO:0000313" key="8">
    <source>
        <dbReference type="EMBL" id="GCC41297.1"/>
    </source>
</evidence>
<keyword evidence="3" id="KW-0732">Signal</keyword>
<dbReference type="SMART" id="SM00181">
    <property type="entry name" value="EGF"/>
    <property type="match status" value="2"/>
</dbReference>
<dbReference type="PANTHER" id="PTHR47333:SF4">
    <property type="entry name" value="EGF-LIKE DOMAIN-CONTAINING PROTEIN"/>
    <property type="match status" value="1"/>
</dbReference>
<dbReference type="GO" id="GO:0005576">
    <property type="term" value="C:extracellular region"/>
    <property type="evidence" value="ECO:0007669"/>
    <property type="project" value="UniProtKB-SubCell"/>
</dbReference>
<evidence type="ECO:0000259" key="7">
    <source>
        <dbReference type="SMART" id="SM00181"/>
    </source>
</evidence>